<dbReference type="EMBL" id="FOSN01000014">
    <property type="protein sequence ID" value="SFK66083.1"/>
    <property type="molecule type" value="Genomic_DNA"/>
</dbReference>
<name>A0A1I4BC21_9HYPH</name>
<accession>A0A1I4BC21</accession>
<dbReference type="Gene3D" id="3.40.50.1820">
    <property type="entry name" value="alpha/beta hydrolase"/>
    <property type="match status" value="1"/>
</dbReference>
<evidence type="ECO:0000313" key="2">
    <source>
        <dbReference type="EMBL" id="SFK66083.1"/>
    </source>
</evidence>
<evidence type="ECO:0000313" key="3">
    <source>
        <dbReference type="Proteomes" id="UP000198755"/>
    </source>
</evidence>
<keyword evidence="3" id="KW-1185">Reference proteome</keyword>
<dbReference type="STRING" id="1612308.SAMN05444581_11415"/>
<dbReference type="InterPro" id="IPR000073">
    <property type="entry name" value="AB_hydrolase_1"/>
</dbReference>
<feature type="domain" description="AB hydrolase-1" evidence="1">
    <location>
        <begin position="49"/>
        <end position="285"/>
    </location>
</feature>
<dbReference type="SUPFAM" id="SSF53474">
    <property type="entry name" value="alpha/beta-Hydrolases"/>
    <property type="match status" value="1"/>
</dbReference>
<sequence length="302" mass="32982">MRRAWKAICEMTKRLLWNEDGGDWPNRDHSRFVSAAGFQWHVQLMGAGPVVLLAHGLGASTHSWRRLAPMLARRFTVIGMDLPGHGFTDLPAARRMSMSGMAEALGDLLRELDADPAHAVGHSAGASLLVRMCLDERIAPKTLVSLNGALLPFGGVGQMFSPLAKLLFGAPFIPKLFARMGEDRRAIVNMLRSTGSAADDEGVELYARLFGNAGHVEGVLAMMANWDLRALQRDLPQLKTPLVMVTGGKDHTVPAEEAFRIRELARGSRVVCLRHLGHLAHEEAPRDVADLIIKLLDDPSAL</sequence>
<dbReference type="AlphaFoldDB" id="A0A1I4BC21"/>
<dbReference type="PANTHER" id="PTHR46438">
    <property type="entry name" value="ALPHA/BETA-HYDROLASES SUPERFAMILY PROTEIN"/>
    <property type="match status" value="1"/>
</dbReference>
<dbReference type="PRINTS" id="PR00111">
    <property type="entry name" value="ABHYDROLASE"/>
</dbReference>
<organism evidence="2 3">
    <name type="scientific">Methylocapsa palsarum</name>
    <dbReference type="NCBI Taxonomy" id="1612308"/>
    <lineage>
        <taxon>Bacteria</taxon>
        <taxon>Pseudomonadati</taxon>
        <taxon>Pseudomonadota</taxon>
        <taxon>Alphaproteobacteria</taxon>
        <taxon>Hyphomicrobiales</taxon>
        <taxon>Beijerinckiaceae</taxon>
        <taxon>Methylocapsa</taxon>
    </lineage>
</organism>
<evidence type="ECO:0000259" key="1">
    <source>
        <dbReference type="Pfam" id="PF00561"/>
    </source>
</evidence>
<protein>
    <submittedName>
        <fullName evidence="2">Magnesium chelatase accessory protein</fullName>
    </submittedName>
</protein>
<dbReference type="Proteomes" id="UP000198755">
    <property type="component" value="Unassembled WGS sequence"/>
</dbReference>
<reference evidence="2 3" key="1">
    <citation type="submission" date="2016-10" db="EMBL/GenBank/DDBJ databases">
        <authorList>
            <person name="de Groot N.N."/>
        </authorList>
    </citation>
    <scope>NUCLEOTIDE SEQUENCE [LARGE SCALE GENOMIC DNA]</scope>
    <source>
        <strain evidence="2 3">NE2</strain>
    </source>
</reference>
<dbReference type="Pfam" id="PF00561">
    <property type="entry name" value="Abhydrolase_1"/>
    <property type="match status" value="1"/>
</dbReference>
<dbReference type="InterPro" id="IPR017497">
    <property type="entry name" value="BchO"/>
</dbReference>
<dbReference type="NCBIfam" id="TIGR03056">
    <property type="entry name" value="bchO_mg_che_rel"/>
    <property type="match status" value="1"/>
</dbReference>
<dbReference type="InterPro" id="IPR029058">
    <property type="entry name" value="AB_hydrolase_fold"/>
</dbReference>
<proteinExistence type="predicted"/>
<dbReference type="PANTHER" id="PTHR46438:SF11">
    <property type="entry name" value="LIPASE-RELATED"/>
    <property type="match status" value="1"/>
</dbReference>
<gene>
    <name evidence="2" type="ORF">SAMN05444581_11415</name>
</gene>